<feature type="repeat" description="WD" evidence="3">
    <location>
        <begin position="1063"/>
        <end position="1097"/>
    </location>
</feature>
<dbReference type="PROSITE" id="PS50082">
    <property type="entry name" value="WD_REPEATS_2"/>
    <property type="match status" value="10"/>
</dbReference>
<comment type="caution">
    <text evidence="8">The sequence shown here is derived from an EMBL/GenBank/DDBJ whole genome shotgun (WGS) entry which is preliminary data.</text>
</comment>
<organism evidence="8 9">
    <name type="scientific">Calothrix parietina FACHB-288</name>
    <dbReference type="NCBI Taxonomy" id="2692896"/>
    <lineage>
        <taxon>Bacteria</taxon>
        <taxon>Bacillati</taxon>
        <taxon>Cyanobacteriota</taxon>
        <taxon>Cyanophyceae</taxon>
        <taxon>Nostocales</taxon>
        <taxon>Calotrichaceae</taxon>
        <taxon>Calothrix</taxon>
    </lineage>
</organism>
<dbReference type="InterPro" id="IPR011047">
    <property type="entry name" value="Quinoprotein_ADH-like_sf"/>
</dbReference>
<feature type="repeat" description="WD" evidence="3">
    <location>
        <begin position="1103"/>
        <end position="1135"/>
    </location>
</feature>
<dbReference type="InterPro" id="IPR011659">
    <property type="entry name" value="WD40"/>
</dbReference>
<evidence type="ECO:0000259" key="6">
    <source>
        <dbReference type="Pfam" id="PF12770"/>
    </source>
</evidence>
<reference evidence="8 9" key="1">
    <citation type="journal article" date="2020" name="ISME J.">
        <title>Comparative genomics reveals insights into cyanobacterial evolution and habitat adaptation.</title>
        <authorList>
            <person name="Chen M.Y."/>
            <person name="Teng W.K."/>
            <person name="Zhao L."/>
            <person name="Hu C.X."/>
            <person name="Zhou Y.K."/>
            <person name="Han B.P."/>
            <person name="Song L.R."/>
            <person name="Shu W.S."/>
        </authorList>
    </citation>
    <scope>NUCLEOTIDE SEQUENCE [LARGE SCALE GENOMIC DNA]</scope>
    <source>
        <strain evidence="8 9">FACHB-288</strain>
    </source>
</reference>
<dbReference type="SUPFAM" id="SSF69322">
    <property type="entry name" value="Tricorn protease domain 2"/>
    <property type="match status" value="1"/>
</dbReference>
<protein>
    <submittedName>
        <fullName evidence="8">PD40 domain-containing protein</fullName>
    </submittedName>
</protein>
<dbReference type="Pfam" id="PF12770">
    <property type="entry name" value="CHAT"/>
    <property type="match status" value="1"/>
</dbReference>
<feature type="repeat" description="WD" evidence="3">
    <location>
        <begin position="1023"/>
        <end position="1055"/>
    </location>
</feature>
<feature type="coiled-coil region" evidence="4">
    <location>
        <begin position="939"/>
        <end position="968"/>
    </location>
</feature>
<feature type="repeat" description="WD" evidence="3">
    <location>
        <begin position="1268"/>
        <end position="1309"/>
    </location>
</feature>
<evidence type="ECO:0000313" key="8">
    <source>
        <dbReference type="EMBL" id="MBD2199376.1"/>
    </source>
</evidence>
<dbReference type="PANTHER" id="PTHR19848:SF8">
    <property type="entry name" value="F-BOX AND WD REPEAT DOMAIN CONTAINING 7"/>
    <property type="match status" value="1"/>
</dbReference>
<dbReference type="InterPro" id="IPR024983">
    <property type="entry name" value="CHAT_dom"/>
</dbReference>
<feature type="repeat" description="WD" evidence="3">
    <location>
        <begin position="1224"/>
        <end position="1259"/>
    </location>
</feature>
<evidence type="ECO:0000256" key="4">
    <source>
        <dbReference type="SAM" id="Coils"/>
    </source>
</evidence>
<dbReference type="Proteomes" id="UP000658514">
    <property type="component" value="Unassembled WGS sequence"/>
</dbReference>
<evidence type="ECO:0000259" key="7">
    <source>
        <dbReference type="Pfam" id="PF20703"/>
    </source>
</evidence>
<evidence type="ECO:0000256" key="1">
    <source>
        <dbReference type="ARBA" id="ARBA00022574"/>
    </source>
</evidence>
<dbReference type="InterPro" id="IPR019775">
    <property type="entry name" value="WD40_repeat_CS"/>
</dbReference>
<keyword evidence="9" id="KW-1185">Reference proteome</keyword>
<evidence type="ECO:0000259" key="5">
    <source>
        <dbReference type="Pfam" id="PF08662"/>
    </source>
</evidence>
<evidence type="ECO:0000256" key="2">
    <source>
        <dbReference type="ARBA" id="ARBA00022737"/>
    </source>
</evidence>
<dbReference type="PANTHER" id="PTHR19848">
    <property type="entry name" value="WD40 REPEAT PROTEIN"/>
    <property type="match status" value="1"/>
</dbReference>
<dbReference type="SUPFAM" id="SSF52540">
    <property type="entry name" value="P-loop containing nucleoside triphosphate hydrolases"/>
    <property type="match status" value="1"/>
</dbReference>
<dbReference type="PRINTS" id="PR00320">
    <property type="entry name" value="GPROTEINBRPT"/>
</dbReference>
<dbReference type="PROSITE" id="PS00678">
    <property type="entry name" value="WD_REPEATS_1"/>
    <property type="match status" value="5"/>
</dbReference>
<dbReference type="Pfam" id="PF20703">
    <property type="entry name" value="nSTAND1"/>
    <property type="match status" value="1"/>
</dbReference>
<dbReference type="SUPFAM" id="SSF50998">
    <property type="entry name" value="Quinoprotein alcohol dehydrogenase-like"/>
    <property type="match status" value="1"/>
</dbReference>
<dbReference type="InterPro" id="IPR036322">
    <property type="entry name" value="WD40_repeat_dom_sf"/>
</dbReference>
<dbReference type="SMART" id="SM00320">
    <property type="entry name" value="WD40"/>
    <property type="match status" value="14"/>
</dbReference>
<dbReference type="Gene3D" id="3.40.50.300">
    <property type="entry name" value="P-loop containing nucleotide triphosphate hydrolases"/>
    <property type="match status" value="1"/>
</dbReference>
<dbReference type="InterPro" id="IPR027417">
    <property type="entry name" value="P-loop_NTPase"/>
</dbReference>
<dbReference type="InterPro" id="IPR020472">
    <property type="entry name" value="WD40_PAC1"/>
</dbReference>
<keyword evidence="4" id="KW-0175">Coiled coil</keyword>
<dbReference type="InterPro" id="IPR049052">
    <property type="entry name" value="nSTAND1"/>
</dbReference>
<feature type="repeat" description="WD" evidence="3">
    <location>
        <begin position="1308"/>
        <end position="1342"/>
    </location>
</feature>
<dbReference type="RefSeq" id="WP_190548657.1">
    <property type="nucleotide sequence ID" value="NZ_CAWPNO010000093.1"/>
</dbReference>
<dbReference type="PROSITE" id="PS50294">
    <property type="entry name" value="WD_REPEATS_REGION"/>
    <property type="match status" value="10"/>
</dbReference>
<feature type="repeat" description="WD" evidence="3">
    <location>
        <begin position="1144"/>
        <end position="1178"/>
    </location>
</feature>
<feature type="domain" description="CHAT" evidence="6">
    <location>
        <begin position="70"/>
        <end position="343"/>
    </location>
</feature>
<dbReference type="EMBL" id="JACJQH010000058">
    <property type="protein sequence ID" value="MBD2199376.1"/>
    <property type="molecule type" value="Genomic_DNA"/>
</dbReference>
<feature type="repeat" description="WD" evidence="3">
    <location>
        <begin position="1184"/>
        <end position="1218"/>
    </location>
</feature>
<keyword evidence="2" id="KW-0677">Repeat</keyword>
<dbReference type="Gene3D" id="2.130.10.10">
    <property type="entry name" value="YVTN repeat-like/Quinoprotein amine dehydrogenase"/>
    <property type="match status" value="4"/>
</dbReference>
<dbReference type="Pfam" id="PF08662">
    <property type="entry name" value="eIF2A"/>
    <property type="match status" value="1"/>
</dbReference>
<proteinExistence type="predicted"/>
<feature type="domain" description="Translation initiation factor beta propellor-like" evidence="5">
    <location>
        <begin position="1431"/>
        <end position="1564"/>
    </location>
</feature>
<gene>
    <name evidence="8" type="ORF">H6G24_28505</name>
</gene>
<dbReference type="InterPro" id="IPR001680">
    <property type="entry name" value="WD40_rpt"/>
</dbReference>
<dbReference type="SUPFAM" id="SSF50978">
    <property type="entry name" value="WD40 repeat-like"/>
    <property type="match status" value="1"/>
</dbReference>
<dbReference type="Pfam" id="PF00400">
    <property type="entry name" value="WD40"/>
    <property type="match status" value="9"/>
</dbReference>
<dbReference type="InterPro" id="IPR015943">
    <property type="entry name" value="WD40/YVTN_repeat-like_dom_sf"/>
</dbReference>
<keyword evidence="1 3" id="KW-0853">WD repeat</keyword>
<feature type="domain" description="Novel STAND NTPase 1" evidence="7">
    <location>
        <begin position="456"/>
        <end position="860"/>
    </location>
</feature>
<name>A0ABR8AL69_9CYAN</name>
<evidence type="ECO:0000256" key="3">
    <source>
        <dbReference type="PROSITE-ProRule" id="PRU00221"/>
    </source>
</evidence>
<dbReference type="InterPro" id="IPR013979">
    <property type="entry name" value="TIF_beta_prop-like"/>
</dbReference>
<evidence type="ECO:0000313" key="9">
    <source>
        <dbReference type="Proteomes" id="UP000658514"/>
    </source>
</evidence>
<dbReference type="Pfam" id="PF07676">
    <property type="entry name" value="PD40"/>
    <property type="match status" value="1"/>
</dbReference>
<feature type="repeat" description="WD" evidence="3">
    <location>
        <begin position="1430"/>
        <end position="1471"/>
    </location>
</feature>
<accession>A0ABR8AL69</accession>
<dbReference type="CDD" id="cd00200">
    <property type="entry name" value="WD40"/>
    <property type="match status" value="2"/>
</dbReference>
<feature type="repeat" description="WD" evidence="3">
    <location>
        <begin position="1348"/>
        <end position="1389"/>
    </location>
</feature>
<sequence>MKTFEINIQRKSANHWPIVVEHSRPGELLSSRSEGILELTSADLEKLTSLLGQPKDYGTFLGKALFKEEIRDAFVSALRDSDTIVRVLLFIEAEDKEIRTLRWERLCANIDDGWHLLSLEQRTPYSLYIPAITDRRFPPIGRRDLRALILVASPQEIERYKLDSFDVEAAVSGVRQALGKIPCDVLATVEGAIGKPTIDELCKHLTDRTKQYTLLHFVSHSRVIQDSGETVLYWATSENKVDPVTGTRLIERLRSLSASKGLPHLTFLSTCESASPEAEAALGGLGQRLVRDLGMPAVIAMTEKVTVKTALALGAKFYEQLGKSGEVDLALQEAAASLAERQDITVPALFSRLGGRPLFSDQLDRELTNAEIQHGLEQFEKLLLERAPALRQRFSEQAQKLYTCLGTEITALSKQARYERELALAEINTLCEEIVDLSFNALALGQEPPAYDARCPFLGLYPFRESNREFFFGREKLIAQLQQKLREHNFLAVLGASGSGKSSVVLAGLIPALQEKEPNLVVSYMTPNNNPLAQLQATLAGVEKEIHSIVDSEWAPKPELVTNSAGSYLPLTREWNVAATINKTPILVIDQFEEVFTLCADENERLAFIEQVLNLTQQQKVVITMRADFWGECAPYRELKELMEARQKLIGPMDNAELRKAMEMQAAKVGLRFEAGLSNSILDEVKDEPGAMPLLQHALLELWKRRHGRWLQAKEYEAIGGVKMAIAQTADDVYNTLSPPEQEQVKNIFIRLTRLDDSALQGEKRRDTRRRVWLDELVPAGGTVALIKELVNRLAGEGARLVVTSVDGSTKREEVEVAHEALIRYWPRLLNWLDENRTNLQLRETIRQAALDWEKQEKDDNYLVHRGGRLDDAYALAKQAGFLNQLEANYITTCVELRLRQEQEKEAHRRREIRTAWGVAIGAVFAVIVSGTFGVVAWYQKQTAEAQKHEAETQKQRAEITKAEAISQSSLALFDSHQELDALREGIQAGKILKDLKIPQSLTHSLAIGALQKAVYGVNEQNNLEHEDLVNSVDYSPDGKTIATLSNDSTVKLWDSKGKLLQVFKHDHEVNSVAFSPDGKTIASASNDKTVKLWDFNGKLIQTYPHQQVVTSVAFRPCGKSIATANSDGTINLWNSKGKLIQTFKAHDKEVKSIVFSPTDDTIATASNEKTVKLWDLSGKLIQTFKHDDEVKSVAFSPDGQTIATASNDKTVKLWDLNGKLIQTFKHDDIVNSVVFSPDGQTIASGSSDSTVKLWDIKSKAPKPLQTFQGHQNLVTSVVFSPDGQTIASASWDKTVRLWHVKSPQPQTLKHQQNINSVVFSPNGKTIATASKDKTVKLWDLNGKPLKTFPDQDEVNSVVFSPDGQNIATVNNDYSIKVWNLSSSQELPIFKKQENLFDSMIFSPEGQTIATVSGNILKLWDLKGNQLPNFIEHENAIKSVVFSPDGQTIAFASQDKNVTLWDFKKNKQRTIKTDQQKVTIVVFSPDGKTIATASPESKGTVKLWDVISSKQVRKFQHQEGVKGVAFSPDGQTIATAGYGDIKSKHSSLKLWDLNGKLLQTWKYDAVINNVVFSPDGKTIAFASENTVILWDWNLDSLMVSACNWARDYLHNSAEVEESDRHICDDIGKN</sequence>